<evidence type="ECO:0000313" key="2">
    <source>
        <dbReference type="WBParaSite" id="PDA_v2.g9315.t1"/>
    </source>
</evidence>
<accession>A0A914R3Z5</accession>
<dbReference type="WBParaSite" id="PDA_v2.g9315.t1">
    <property type="protein sequence ID" value="PDA_v2.g9315.t1"/>
    <property type="gene ID" value="PDA_v2.g9315"/>
</dbReference>
<protein>
    <submittedName>
        <fullName evidence="2">Uncharacterized protein</fullName>
    </submittedName>
</protein>
<evidence type="ECO:0000313" key="1">
    <source>
        <dbReference type="Proteomes" id="UP000887578"/>
    </source>
</evidence>
<keyword evidence="1" id="KW-1185">Reference proteome</keyword>
<dbReference type="Proteomes" id="UP000887578">
    <property type="component" value="Unplaced"/>
</dbReference>
<reference evidence="2" key="1">
    <citation type="submission" date="2022-11" db="UniProtKB">
        <authorList>
            <consortium name="WormBaseParasite"/>
        </authorList>
    </citation>
    <scope>IDENTIFICATION</scope>
</reference>
<organism evidence="1 2">
    <name type="scientific">Panagrolaimus davidi</name>
    <dbReference type="NCBI Taxonomy" id="227884"/>
    <lineage>
        <taxon>Eukaryota</taxon>
        <taxon>Metazoa</taxon>
        <taxon>Ecdysozoa</taxon>
        <taxon>Nematoda</taxon>
        <taxon>Chromadorea</taxon>
        <taxon>Rhabditida</taxon>
        <taxon>Tylenchina</taxon>
        <taxon>Panagrolaimomorpha</taxon>
        <taxon>Panagrolaimoidea</taxon>
        <taxon>Panagrolaimidae</taxon>
        <taxon>Panagrolaimus</taxon>
    </lineage>
</organism>
<dbReference type="AlphaFoldDB" id="A0A914R3Z5"/>
<proteinExistence type="predicted"/>
<sequence>MLKFVNKIQLFSLYYLTYFEPINFSEFLKKNFDSMGEVWVRFDPKMDANEAENWEKEVEADLIGHCWSGNETPMIKVFKPYE</sequence>
<name>A0A914R3Z5_9BILA</name>